<dbReference type="SUPFAM" id="SSF53774">
    <property type="entry name" value="Glutaminase/Asparaginase"/>
    <property type="match status" value="1"/>
</dbReference>
<dbReference type="PRINTS" id="PR00139">
    <property type="entry name" value="ASNGLNASE"/>
</dbReference>
<feature type="domain" description="L-asparaginase N-terminal" evidence="3">
    <location>
        <begin position="6"/>
        <end position="196"/>
    </location>
</feature>
<dbReference type="Gene3D" id="3.40.50.40">
    <property type="match status" value="1"/>
</dbReference>
<dbReference type="PROSITE" id="PS51732">
    <property type="entry name" value="ASN_GLN_ASE_3"/>
    <property type="match status" value="1"/>
</dbReference>
<dbReference type="PROSITE" id="PS00917">
    <property type="entry name" value="ASN_GLN_ASE_2"/>
    <property type="match status" value="1"/>
</dbReference>
<protein>
    <submittedName>
        <fullName evidence="5">L-asparaginase</fullName>
        <ecNumber evidence="5">3.5.1.1</ecNumber>
    </submittedName>
</protein>
<dbReference type="CDD" id="cd08964">
    <property type="entry name" value="L-asparaginase_II"/>
    <property type="match status" value="1"/>
</dbReference>
<dbReference type="PANTHER" id="PTHR11707:SF28">
    <property type="entry name" value="60 KDA LYSOPHOSPHOLIPASE"/>
    <property type="match status" value="1"/>
</dbReference>
<dbReference type="PROSITE" id="PS00144">
    <property type="entry name" value="ASN_GLN_ASE_1"/>
    <property type="match status" value="1"/>
</dbReference>
<dbReference type="FunFam" id="3.40.50.1170:FF:000001">
    <property type="entry name" value="L-asparaginase 2"/>
    <property type="match status" value="1"/>
</dbReference>
<dbReference type="InterPro" id="IPR040919">
    <property type="entry name" value="Asparaginase_C"/>
</dbReference>
<evidence type="ECO:0000259" key="3">
    <source>
        <dbReference type="Pfam" id="PF00710"/>
    </source>
</evidence>
<dbReference type="GO" id="GO:0006528">
    <property type="term" value="P:asparagine metabolic process"/>
    <property type="evidence" value="ECO:0007669"/>
    <property type="project" value="InterPro"/>
</dbReference>
<dbReference type="InterPro" id="IPR020827">
    <property type="entry name" value="Asparaginase/glutaminase_AS1"/>
</dbReference>
<accession>A0A160TR27</accession>
<comment type="similarity">
    <text evidence="1">Belongs to the asparaginase 1 family.</text>
</comment>
<dbReference type="EMBL" id="CZRL01000007">
    <property type="protein sequence ID" value="CUS49843.1"/>
    <property type="molecule type" value="Genomic_DNA"/>
</dbReference>
<dbReference type="PIRSF" id="PIRSF001220">
    <property type="entry name" value="L-ASNase_gatD"/>
    <property type="match status" value="1"/>
</dbReference>
<dbReference type="EC" id="3.5.1.1" evidence="5"/>
<keyword evidence="2 5" id="KW-0378">Hydrolase</keyword>
<evidence type="ECO:0000259" key="4">
    <source>
        <dbReference type="Pfam" id="PF17763"/>
    </source>
</evidence>
<name>A0A160TR27_9ZZZZ</name>
<dbReference type="PIRSF" id="PIRSF500176">
    <property type="entry name" value="L_ASNase"/>
    <property type="match status" value="1"/>
</dbReference>
<dbReference type="InterPro" id="IPR037152">
    <property type="entry name" value="L-asparaginase_N_sf"/>
</dbReference>
<feature type="domain" description="Asparaginase/glutaminase C-terminal" evidence="4">
    <location>
        <begin position="240"/>
        <end position="323"/>
    </location>
</feature>
<dbReference type="AlphaFoldDB" id="A0A160TR27"/>
<dbReference type="InterPro" id="IPR027474">
    <property type="entry name" value="L-asparaginase_N"/>
</dbReference>
<dbReference type="InterPro" id="IPR006034">
    <property type="entry name" value="Asparaginase/glutaminase-like"/>
</dbReference>
<evidence type="ECO:0000256" key="1">
    <source>
        <dbReference type="ARBA" id="ARBA00010518"/>
    </source>
</evidence>
<dbReference type="SMART" id="SM00870">
    <property type="entry name" value="Asparaginase"/>
    <property type="match status" value="1"/>
</dbReference>
<dbReference type="InterPro" id="IPR027473">
    <property type="entry name" value="L-asparaginase_C"/>
</dbReference>
<reference evidence="5" key="1">
    <citation type="submission" date="2015-10" db="EMBL/GenBank/DDBJ databases">
        <authorList>
            <person name="Gilbert D.G."/>
        </authorList>
    </citation>
    <scope>NUCLEOTIDE SEQUENCE</scope>
</reference>
<evidence type="ECO:0000313" key="5">
    <source>
        <dbReference type="EMBL" id="CUS49843.1"/>
    </source>
</evidence>
<dbReference type="Gene3D" id="3.40.50.1170">
    <property type="entry name" value="L-asparaginase, N-terminal domain"/>
    <property type="match status" value="1"/>
</dbReference>
<dbReference type="Pfam" id="PF00710">
    <property type="entry name" value="Asparaginase"/>
    <property type="match status" value="1"/>
</dbReference>
<dbReference type="SFLD" id="SFLDS00057">
    <property type="entry name" value="Glutaminase/Asparaginase"/>
    <property type="match status" value="1"/>
</dbReference>
<dbReference type="PANTHER" id="PTHR11707">
    <property type="entry name" value="L-ASPARAGINASE"/>
    <property type="match status" value="1"/>
</dbReference>
<dbReference type="InterPro" id="IPR027475">
    <property type="entry name" value="Asparaginase/glutaminase_AS2"/>
</dbReference>
<evidence type="ECO:0000256" key="2">
    <source>
        <dbReference type="ARBA" id="ARBA00022801"/>
    </source>
</evidence>
<dbReference type="InterPro" id="IPR036152">
    <property type="entry name" value="Asp/glu_Ase-like_sf"/>
</dbReference>
<organism evidence="5">
    <name type="scientific">hydrothermal vent metagenome</name>
    <dbReference type="NCBI Taxonomy" id="652676"/>
    <lineage>
        <taxon>unclassified sequences</taxon>
        <taxon>metagenomes</taxon>
        <taxon>ecological metagenomes</taxon>
    </lineage>
</organism>
<dbReference type="Pfam" id="PF17763">
    <property type="entry name" value="Asparaginase_C"/>
    <property type="match status" value="1"/>
</dbReference>
<dbReference type="InterPro" id="IPR004550">
    <property type="entry name" value="AsnASE_II"/>
</dbReference>
<proteinExistence type="inferred from homology"/>
<sequence length="333" mass="34611">MPSEPKVVIVGTGGTIAGRADSATNLAYTAGQLSVADLLEVIPDLANVAQISGQNLFSLNSKDMGPAQWQLLARTISEEASRKDVTGVVVTHGTDTLEEAALFLHLTLSTDKPIVLTGSMRPATALSPDGPANLFHAVQVCASANASGRGVMVVMNGEILPALHVVKRHSIATNAFTSSPARPLGRVYSGRTLFFSDSTKAALAGAFGGALSNDVALPAVDIHYVAAGNSHADLLSRDWTERSGLVIAGFGCGEIPDGLVPEINRLADDGITIVVSSRVADVVVLPETMTLTEGHHIVASRHLNPHKSALLLSLALSAEKDVAATFMRTDADG</sequence>
<gene>
    <name evidence="5" type="ORF">MGWOODY_XGa411</name>
</gene>
<dbReference type="GO" id="GO:0004067">
    <property type="term" value="F:asparaginase activity"/>
    <property type="evidence" value="ECO:0007669"/>
    <property type="project" value="UniProtKB-EC"/>
</dbReference>